<dbReference type="AlphaFoldDB" id="A0A1H1L4M1"/>
<dbReference type="InterPro" id="IPR016181">
    <property type="entry name" value="Acyl_CoA_acyltransferase"/>
</dbReference>
<reference evidence="3" key="1">
    <citation type="submission" date="2016-10" db="EMBL/GenBank/DDBJ databases">
        <authorList>
            <person name="Varghese N."/>
            <person name="Submissions S."/>
        </authorList>
    </citation>
    <scope>NUCLEOTIDE SEQUENCE [LARGE SCALE GENOMIC DNA]</scope>
    <source>
        <strain evidence="3">DSM 22127</strain>
    </source>
</reference>
<name>A0A1H1L4M1_9ACTN</name>
<dbReference type="STRING" id="642780.SAMN04488570_0036"/>
<keyword evidence="3" id="KW-1185">Reference proteome</keyword>
<evidence type="ECO:0000313" key="3">
    <source>
        <dbReference type="Proteomes" id="UP000198859"/>
    </source>
</evidence>
<evidence type="ECO:0000259" key="1">
    <source>
        <dbReference type="PROSITE" id="PS51186"/>
    </source>
</evidence>
<gene>
    <name evidence="2" type="ORF">SAMN04488570_0036</name>
</gene>
<proteinExistence type="predicted"/>
<organism evidence="2 3">
    <name type="scientific">Nocardioides scoriae</name>
    <dbReference type="NCBI Taxonomy" id="642780"/>
    <lineage>
        <taxon>Bacteria</taxon>
        <taxon>Bacillati</taxon>
        <taxon>Actinomycetota</taxon>
        <taxon>Actinomycetes</taxon>
        <taxon>Propionibacteriales</taxon>
        <taxon>Nocardioidaceae</taxon>
        <taxon>Nocardioides</taxon>
    </lineage>
</organism>
<dbReference type="Pfam" id="PF00583">
    <property type="entry name" value="Acetyltransf_1"/>
    <property type="match status" value="1"/>
</dbReference>
<dbReference type="OrthoDB" id="5243635at2"/>
<dbReference type="SUPFAM" id="SSF55729">
    <property type="entry name" value="Acyl-CoA N-acyltransferases (Nat)"/>
    <property type="match status" value="1"/>
</dbReference>
<dbReference type="GO" id="GO:0016747">
    <property type="term" value="F:acyltransferase activity, transferring groups other than amino-acyl groups"/>
    <property type="evidence" value="ECO:0007669"/>
    <property type="project" value="InterPro"/>
</dbReference>
<evidence type="ECO:0000313" key="2">
    <source>
        <dbReference type="EMBL" id="SDR69280.1"/>
    </source>
</evidence>
<dbReference type="Proteomes" id="UP000198859">
    <property type="component" value="Chromosome I"/>
</dbReference>
<sequence>MTSADVSARVAWADDAPAIAAVQVRAWRASYADLLPAELLDQLDPEQLAVGWRERLARPQDARQRVLVGLERNTVTGFVLTGPATDPDCDPVAVGELTDLTVDPHRRGAGHGSRLLMAAADTLVADRFRRGVSWLASTDDALRAFLTGAGWGPDGAHRTLDLLGDGAVTVNQVRLHTAFSD</sequence>
<dbReference type="CDD" id="cd04301">
    <property type="entry name" value="NAT_SF"/>
    <property type="match status" value="1"/>
</dbReference>
<accession>A0A1H1L4M1</accession>
<dbReference type="Gene3D" id="3.40.630.30">
    <property type="match status" value="1"/>
</dbReference>
<feature type="domain" description="N-acetyltransferase" evidence="1">
    <location>
        <begin position="22"/>
        <end position="176"/>
    </location>
</feature>
<dbReference type="PROSITE" id="PS51186">
    <property type="entry name" value="GNAT"/>
    <property type="match status" value="1"/>
</dbReference>
<dbReference type="InterPro" id="IPR000182">
    <property type="entry name" value="GNAT_dom"/>
</dbReference>
<dbReference type="RefSeq" id="WP_091724962.1">
    <property type="nucleotide sequence ID" value="NZ_LT629757.1"/>
</dbReference>
<dbReference type="EMBL" id="LT629757">
    <property type="protein sequence ID" value="SDR69280.1"/>
    <property type="molecule type" value="Genomic_DNA"/>
</dbReference>
<protein>
    <submittedName>
        <fullName evidence="2">Acetyltransferase (GNAT) domain-containing protein</fullName>
    </submittedName>
</protein>
<keyword evidence="2" id="KW-0808">Transferase</keyword>